<reference evidence="1 2" key="1">
    <citation type="submission" date="2021-05" db="EMBL/GenBank/DDBJ databases">
        <title>A Polyphasic approach of four new species of the genus Ohtaekwangia: Ohtaekwangia histidinii sp. nov., Ohtaekwangia cretensis sp. nov., Ohtaekwangia indiensis sp. nov., Ohtaekwangia reichenbachii sp. nov. from diverse environment.</title>
        <authorList>
            <person name="Octaviana S."/>
        </authorList>
    </citation>
    <scope>NUCLEOTIDE SEQUENCE [LARGE SCALE GENOMIC DNA]</scope>
    <source>
        <strain evidence="1 2">PWU5</strain>
    </source>
</reference>
<protein>
    <submittedName>
        <fullName evidence="1">Uncharacterized protein</fullName>
    </submittedName>
</protein>
<gene>
    <name evidence="1" type="ORF">KK062_30230</name>
</gene>
<name>A0AAP2E3S6_9BACT</name>
<sequence length="111" mass="12955">PFPHEDTSAYYCYELVSGRPTTLAALQARMQHDLHGQFPWRARWEKQVRRCLVFTATDTARLRYTGGRVMLNINDADFQVTKVSITDMLEYLEAGTRYAIQSYPLVDETRY</sequence>
<evidence type="ECO:0000313" key="2">
    <source>
        <dbReference type="Proteomes" id="UP001319080"/>
    </source>
</evidence>
<dbReference type="AlphaFoldDB" id="A0AAP2E3S6"/>
<proteinExistence type="predicted"/>
<accession>A0AAP2E3S6</accession>
<evidence type="ECO:0000313" key="1">
    <source>
        <dbReference type="EMBL" id="MBT1712551.1"/>
    </source>
</evidence>
<dbReference type="RefSeq" id="WP_254088097.1">
    <property type="nucleotide sequence ID" value="NZ_JAHESE010000152.1"/>
</dbReference>
<keyword evidence="2" id="KW-1185">Reference proteome</keyword>
<comment type="caution">
    <text evidence="1">The sequence shown here is derived from an EMBL/GenBank/DDBJ whole genome shotgun (WGS) entry which is preliminary data.</text>
</comment>
<organism evidence="1 2">
    <name type="scientific">Dawidia cretensis</name>
    <dbReference type="NCBI Taxonomy" id="2782350"/>
    <lineage>
        <taxon>Bacteria</taxon>
        <taxon>Pseudomonadati</taxon>
        <taxon>Bacteroidota</taxon>
        <taxon>Cytophagia</taxon>
        <taxon>Cytophagales</taxon>
        <taxon>Chryseotaleaceae</taxon>
        <taxon>Dawidia</taxon>
    </lineage>
</organism>
<dbReference type="EMBL" id="JAHESE010000152">
    <property type="protein sequence ID" value="MBT1712551.1"/>
    <property type="molecule type" value="Genomic_DNA"/>
</dbReference>
<feature type="non-terminal residue" evidence="1">
    <location>
        <position position="111"/>
    </location>
</feature>
<dbReference type="Proteomes" id="UP001319080">
    <property type="component" value="Unassembled WGS sequence"/>
</dbReference>
<feature type="non-terminal residue" evidence="1">
    <location>
        <position position="1"/>
    </location>
</feature>